<keyword evidence="6" id="KW-1185">Reference proteome</keyword>
<organism evidence="5 6">
    <name type="scientific">Paractinoplanes lichenicola</name>
    <dbReference type="NCBI Taxonomy" id="2802976"/>
    <lineage>
        <taxon>Bacteria</taxon>
        <taxon>Bacillati</taxon>
        <taxon>Actinomycetota</taxon>
        <taxon>Actinomycetes</taxon>
        <taxon>Micromonosporales</taxon>
        <taxon>Micromonosporaceae</taxon>
        <taxon>Paractinoplanes</taxon>
    </lineage>
</organism>
<comment type="similarity">
    <text evidence="1">Belongs to the HAD-like hydrolase superfamily. SerB family.</text>
</comment>
<dbReference type="EMBL" id="JAENHO010000013">
    <property type="protein sequence ID" value="MBL7260230.1"/>
    <property type="molecule type" value="Genomic_DNA"/>
</dbReference>
<gene>
    <name evidence="5" type="ORF">JKJ07_38615</name>
</gene>
<dbReference type="Pfam" id="PF12710">
    <property type="entry name" value="HAD"/>
    <property type="match status" value="1"/>
</dbReference>
<dbReference type="InterPro" id="IPR023214">
    <property type="entry name" value="HAD_sf"/>
</dbReference>
<dbReference type="Proteomes" id="UP000598996">
    <property type="component" value="Unassembled WGS sequence"/>
</dbReference>
<evidence type="ECO:0000256" key="2">
    <source>
        <dbReference type="ARBA" id="ARBA00022723"/>
    </source>
</evidence>
<dbReference type="InterPro" id="IPR050582">
    <property type="entry name" value="HAD-like_SerB"/>
</dbReference>
<evidence type="ECO:0000256" key="4">
    <source>
        <dbReference type="ARBA" id="ARBA00022842"/>
    </source>
</evidence>
<dbReference type="NCBIfam" id="TIGR01488">
    <property type="entry name" value="HAD-SF-IB"/>
    <property type="match status" value="1"/>
</dbReference>
<dbReference type="PANTHER" id="PTHR43344:SF13">
    <property type="entry name" value="PHOSPHATASE RV3661-RELATED"/>
    <property type="match status" value="1"/>
</dbReference>
<reference evidence="5 6" key="1">
    <citation type="submission" date="2021-01" db="EMBL/GenBank/DDBJ databases">
        <title>Actinoplanes sp. nov. LDG1-01 isolated from lichen.</title>
        <authorList>
            <person name="Saeng-In P."/>
            <person name="Phongsopitanun W."/>
            <person name="Kanchanasin P."/>
            <person name="Yuki M."/>
            <person name="Kudo T."/>
            <person name="Ohkuma M."/>
            <person name="Tanasupawat S."/>
        </authorList>
    </citation>
    <scope>NUCLEOTIDE SEQUENCE [LARGE SCALE GENOMIC DNA]</scope>
    <source>
        <strain evidence="5 6">LDG1-01</strain>
    </source>
</reference>
<accession>A0ABS1W0J4</accession>
<dbReference type="InterPro" id="IPR006385">
    <property type="entry name" value="HAD_hydro_SerB1"/>
</dbReference>
<sequence>MRPPLTVIEQPVVLPPSPVPVPGRGGVAAWDVDGTLVFGDTLLPFLRRFVGTAALSGILLDVIARNLLSRDAAKAALLQRVLGGRELAEVDAVARDYTTTLMHRTRPGCLRRWQWHRNQGHRLVLASASPDLYLTHLGSRLGADAVLSTTMEVVNGRVTGRMIGPNCRGEHKASRLLHYLSGHPTNKLWAYGNSRADEPMLALADVAERRPGRITR</sequence>
<dbReference type="RefSeq" id="WP_202996940.1">
    <property type="nucleotide sequence ID" value="NZ_JAENHO010000013.1"/>
</dbReference>
<dbReference type="NCBIfam" id="TIGR01490">
    <property type="entry name" value="HAD-SF-IB-hyp1"/>
    <property type="match status" value="1"/>
</dbReference>
<protein>
    <submittedName>
        <fullName evidence="5">HAD-IB family hydrolase</fullName>
    </submittedName>
</protein>
<proteinExistence type="inferred from homology"/>
<dbReference type="Gene3D" id="1.20.1440.100">
    <property type="entry name" value="SG protein - dephosphorylation function"/>
    <property type="match status" value="1"/>
</dbReference>
<dbReference type="PANTHER" id="PTHR43344">
    <property type="entry name" value="PHOSPHOSERINE PHOSPHATASE"/>
    <property type="match status" value="1"/>
</dbReference>
<name>A0ABS1W0J4_9ACTN</name>
<keyword evidence="4" id="KW-0460">Magnesium</keyword>
<evidence type="ECO:0000313" key="5">
    <source>
        <dbReference type="EMBL" id="MBL7260230.1"/>
    </source>
</evidence>
<keyword evidence="2" id="KW-0479">Metal-binding</keyword>
<evidence type="ECO:0000256" key="3">
    <source>
        <dbReference type="ARBA" id="ARBA00022801"/>
    </source>
</evidence>
<dbReference type="Gene3D" id="3.40.50.1000">
    <property type="entry name" value="HAD superfamily/HAD-like"/>
    <property type="match status" value="1"/>
</dbReference>
<evidence type="ECO:0000313" key="6">
    <source>
        <dbReference type="Proteomes" id="UP000598996"/>
    </source>
</evidence>
<dbReference type="InterPro" id="IPR036412">
    <property type="entry name" value="HAD-like_sf"/>
</dbReference>
<evidence type="ECO:0000256" key="1">
    <source>
        <dbReference type="ARBA" id="ARBA00009184"/>
    </source>
</evidence>
<dbReference type="SUPFAM" id="SSF56784">
    <property type="entry name" value="HAD-like"/>
    <property type="match status" value="1"/>
</dbReference>
<comment type="caution">
    <text evidence="5">The sequence shown here is derived from an EMBL/GenBank/DDBJ whole genome shotgun (WGS) entry which is preliminary data.</text>
</comment>
<keyword evidence="3 5" id="KW-0378">Hydrolase</keyword>
<dbReference type="GO" id="GO:0016787">
    <property type="term" value="F:hydrolase activity"/>
    <property type="evidence" value="ECO:0007669"/>
    <property type="project" value="UniProtKB-KW"/>
</dbReference>